<gene>
    <name evidence="2" type="ORF">A2744_03420</name>
</gene>
<sequence>MRKIILAGVVILLVIAGLIIARGNEDTWLCVDGQWLKHGNPTAPQPNTPCAKANTTTPLENQEIIVETPQANQTVSSPIEIKGQARGNWYFEASFPIQLVDENGQEIATAIAQAQSDWMTTSFVPFELNLDFNVPTLTPAILILKKDNPSGLPEYDKQIEIPLQLTKTETTIVKVFFNNSQLDPEVSCNKVFGVERTVPKTPAVAQAALTELLKGTTEQEKTEGFFTSINPGVKIQKITIENGVAKVDFDQQLEYAIGGSCRVAAIRAQITETLKQFPSVQVVIIAIDGRTEDILQP</sequence>
<dbReference type="Proteomes" id="UP000178240">
    <property type="component" value="Unassembled WGS sequence"/>
</dbReference>
<evidence type="ECO:0000313" key="2">
    <source>
        <dbReference type="EMBL" id="OGY46470.1"/>
    </source>
</evidence>
<feature type="domain" description="GerMN" evidence="1">
    <location>
        <begin position="205"/>
        <end position="296"/>
    </location>
</feature>
<name>A0A1G1Y3W8_9BACT</name>
<dbReference type="InterPro" id="IPR019606">
    <property type="entry name" value="GerMN"/>
</dbReference>
<dbReference type="EMBL" id="MHIE01000003">
    <property type="protein sequence ID" value="OGY46470.1"/>
    <property type="molecule type" value="Genomic_DNA"/>
</dbReference>
<comment type="caution">
    <text evidence="2">The sequence shown here is derived from an EMBL/GenBank/DDBJ whole genome shotgun (WGS) entry which is preliminary data.</text>
</comment>
<protein>
    <recommendedName>
        <fullName evidence="1">GerMN domain-containing protein</fullName>
    </recommendedName>
</protein>
<dbReference type="AlphaFoldDB" id="A0A1G1Y3W8"/>
<evidence type="ECO:0000313" key="3">
    <source>
        <dbReference type="Proteomes" id="UP000178240"/>
    </source>
</evidence>
<dbReference type="Pfam" id="PF10648">
    <property type="entry name" value="Gmad2"/>
    <property type="match status" value="1"/>
</dbReference>
<evidence type="ECO:0000259" key="1">
    <source>
        <dbReference type="SMART" id="SM00909"/>
    </source>
</evidence>
<accession>A0A1G1Y3W8</accession>
<reference evidence="2 3" key="1">
    <citation type="journal article" date="2016" name="Nat. Commun.">
        <title>Thousands of microbial genomes shed light on interconnected biogeochemical processes in an aquifer system.</title>
        <authorList>
            <person name="Anantharaman K."/>
            <person name="Brown C.T."/>
            <person name="Hug L.A."/>
            <person name="Sharon I."/>
            <person name="Castelle C.J."/>
            <person name="Probst A.J."/>
            <person name="Thomas B.C."/>
            <person name="Singh A."/>
            <person name="Wilkins M.J."/>
            <person name="Karaoz U."/>
            <person name="Brodie E.L."/>
            <person name="Williams K.H."/>
            <person name="Hubbard S.S."/>
            <person name="Banfield J.F."/>
        </authorList>
    </citation>
    <scope>NUCLEOTIDE SEQUENCE [LARGE SCALE GENOMIC DNA]</scope>
</reference>
<dbReference type="InterPro" id="IPR018911">
    <property type="entry name" value="Gmad2_Ig-like_dom"/>
</dbReference>
<dbReference type="STRING" id="1797535.A2744_03420"/>
<dbReference type="Pfam" id="PF10646">
    <property type="entry name" value="Germane"/>
    <property type="match status" value="1"/>
</dbReference>
<organism evidence="2 3">
    <name type="scientific">Candidatus Buchananbacteria bacterium RIFCSPHIGHO2_01_FULL_44_11</name>
    <dbReference type="NCBI Taxonomy" id="1797535"/>
    <lineage>
        <taxon>Bacteria</taxon>
        <taxon>Candidatus Buchananiibacteriota</taxon>
    </lineage>
</organism>
<proteinExistence type="predicted"/>
<dbReference type="SMART" id="SM00909">
    <property type="entry name" value="Germane"/>
    <property type="match status" value="1"/>
</dbReference>